<evidence type="ECO:0000256" key="4">
    <source>
        <dbReference type="ARBA" id="ARBA00022759"/>
    </source>
</evidence>
<dbReference type="EMBL" id="LR901194">
    <property type="protein sequence ID" value="CAD7248022.1"/>
    <property type="molecule type" value="Genomic_DNA"/>
</dbReference>
<dbReference type="CDD" id="cd06559">
    <property type="entry name" value="Endonuclease_V"/>
    <property type="match status" value="1"/>
</dbReference>
<keyword evidence="2" id="KW-0963">Cytoplasm</keyword>
<dbReference type="OrthoDB" id="20018at2759"/>
<evidence type="ECO:0000313" key="6">
    <source>
        <dbReference type="EMBL" id="CAD7248022.1"/>
    </source>
</evidence>
<accession>A0A7R9A7W6</accession>
<dbReference type="GO" id="GO:0005737">
    <property type="term" value="C:cytoplasm"/>
    <property type="evidence" value="ECO:0007669"/>
    <property type="project" value="UniProtKB-SubCell"/>
</dbReference>
<evidence type="ECO:0000256" key="1">
    <source>
        <dbReference type="ARBA" id="ARBA00004496"/>
    </source>
</evidence>
<protein>
    <recommendedName>
        <fullName evidence="8">Endonuclease V</fullName>
    </recommendedName>
</protein>
<dbReference type="InterPro" id="IPR007581">
    <property type="entry name" value="Endonuclease-V"/>
</dbReference>
<evidence type="ECO:0000313" key="7">
    <source>
        <dbReference type="Proteomes" id="UP000677054"/>
    </source>
</evidence>
<evidence type="ECO:0000256" key="3">
    <source>
        <dbReference type="ARBA" id="ARBA00022722"/>
    </source>
</evidence>
<dbReference type="PANTHER" id="PTHR28511:SF1">
    <property type="entry name" value="ENDONUCLEASE V"/>
    <property type="match status" value="1"/>
</dbReference>
<keyword evidence="7" id="KW-1185">Reference proteome</keyword>
<sequence length="208" mass="22959">MIGGLDVSYVKGDPVTACVGIVVCLFPSMKPIHVHTEIVQMTEPYISGYLGFKEANTIAEQIQHIKHERPNAYPDAFLIDGNGVLHPRRFGLACHVGVLTDHPTIGVAKSLHFVDGVHKNIKARCSTLLIKPGDVVPLSTDSEEIIGMALKPVAGVKNPIYISVGHRFDLETAVWLVKTCCHYRIPEPIRLADIYSRQHLQRMGFSKS</sequence>
<dbReference type="Proteomes" id="UP000677054">
    <property type="component" value="Unassembled WGS sequence"/>
</dbReference>
<reference evidence="6" key="1">
    <citation type="submission" date="2020-11" db="EMBL/GenBank/DDBJ databases">
        <authorList>
            <person name="Tran Van P."/>
        </authorList>
    </citation>
    <scope>NUCLEOTIDE SEQUENCE</scope>
</reference>
<dbReference type="Gene3D" id="3.30.2170.10">
    <property type="entry name" value="archaeoglobus fulgidus dsm 4304 superfamily"/>
    <property type="match status" value="1"/>
</dbReference>
<evidence type="ECO:0008006" key="8">
    <source>
        <dbReference type="Google" id="ProtNLM"/>
    </source>
</evidence>
<dbReference type="GO" id="GO:0005730">
    <property type="term" value="C:nucleolus"/>
    <property type="evidence" value="ECO:0007669"/>
    <property type="project" value="TreeGrafter"/>
</dbReference>
<proteinExistence type="predicted"/>
<dbReference type="AlphaFoldDB" id="A0A7R9A7W6"/>
<dbReference type="GO" id="GO:0006281">
    <property type="term" value="P:DNA repair"/>
    <property type="evidence" value="ECO:0007669"/>
    <property type="project" value="InterPro"/>
</dbReference>
<name>A0A7R9A7W6_9CRUS</name>
<evidence type="ECO:0000256" key="5">
    <source>
        <dbReference type="ARBA" id="ARBA00022801"/>
    </source>
</evidence>
<dbReference type="PANTHER" id="PTHR28511">
    <property type="entry name" value="ENDONUCLEASE V"/>
    <property type="match status" value="1"/>
</dbReference>
<keyword evidence="3" id="KW-0540">Nuclease</keyword>
<dbReference type="Pfam" id="PF04493">
    <property type="entry name" value="Endonuclease_5"/>
    <property type="match status" value="1"/>
</dbReference>
<dbReference type="GO" id="GO:0016891">
    <property type="term" value="F:RNA endonuclease activity producing 5'-phosphomonoesters, hydrolytic mechanism"/>
    <property type="evidence" value="ECO:0007669"/>
    <property type="project" value="TreeGrafter"/>
</dbReference>
<keyword evidence="4" id="KW-0255">Endonuclease</keyword>
<dbReference type="GO" id="GO:0003727">
    <property type="term" value="F:single-stranded RNA binding"/>
    <property type="evidence" value="ECO:0007669"/>
    <property type="project" value="TreeGrafter"/>
</dbReference>
<comment type="subcellular location">
    <subcellularLocation>
        <location evidence="1">Cytoplasm</location>
    </subcellularLocation>
</comment>
<gene>
    <name evidence="6" type="ORF">DSTB1V02_LOCUS7845</name>
</gene>
<keyword evidence="5" id="KW-0378">Hydrolase</keyword>
<evidence type="ECO:0000256" key="2">
    <source>
        <dbReference type="ARBA" id="ARBA00022490"/>
    </source>
</evidence>
<dbReference type="EMBL" id="CAJPEV010001677">
    <property type="protein sequence ID" value="CAG0893821.1"/>
    <property type="molecule type" value="Genomic_DNA"/>
</dbReference>
<organism evidence="6">
    <name type="scientific">Darwinula stevensoni</name>
    <dbReference type="NCBI Taxonomy" id="69355"/>
    <lineage>
        <taxon>Eukaryota</taxon>
        <taxon>Metazoa</taxon>
        <taxon>Ecdysozoa</taxon>
        <taxon>Arthropoda</taxon>
        <taxon>Crustacea</taxon>
        <taxon>Oligostraca</taxon>
        <taxon>Ostracoda</taxon>
        <taxon>Podocopa</taxon>
        <taxon>Podocopida</taxon>
        <taxon>Darwinulocopina</taxon>
        <taxon>Darwinuloidea</taxon>
        <taxon>Darwinulidae</taxon>
        <taxon>Darwinula</taxon>
    </lineage>
</organism>